<dbReference type="Pfam" id="PF03099">
    <property type="entry name" value="BPL_LplA_LipB"/>
    <property type="match status" value="1"/>
</dbReference>
<sequence>MTLGSPHLHAATLASTSDRARELAAAGAPHGTLVTADVQTAGRGRQGRRWEAPAGSALLCSIVLRDPPELLPLAGGLAVARAIGDGARIKWPNDVLLPAGPGAAPGRKVAGILAEGRPQDGWAVIGIGVNVAVRLEDLPPELHDTAATLGLTPADRAIVLERILRELESAITLDTAALLAAYRERDALRGRAITWSGGTGVAAGIDGSGRLVLDLPDGGHVALDAGEVHLGRV</sequence>
<organism evidence="3">
    <name type="scientific">freshwater metagenome</name>
    <dbReference type="NCBI Taxonomy" id="449393"/>
    <lineage>
        <taxon>unclassified sequences</taxon>
        <taxon>metagenomes</taxon>
        <taxon>ecological metagenomes</taxon>
    </lineage>
</organism>
<dbReference type="PROSITE" id="PS51733">
    <property type="entry name" value="BPL_LPL_CATALYTIC"/>
    <property type="match status" value="1"/>
</dbReference>
<dbReference type="InterPro" id="IPR003142">
    <property type="entry name" value="BPL_C"/>
</dbReference>
<dbReference type="SUPFAM" id="SSF55681">
    <property type="entry name" value="Class II aaRS and biotin synthetases"/>
    <property type="match status" value="1"/>
</dbReference>
<dbReference type="CDD" id="cd16442">
    <property type="entry name" value="BPL"/>
    <property type="match status" value="1"/>
</dbReference>
<dbReference type="NCBIfam" id="TIGR00121">
    <property type="entry name" value="birA_ligase"/>
    <property type="match status" value="1"/>
</dbReference>
<evidence type="ECO:0000313" key="3">
    <source>
        <dbReference type="EMBL" id="CAB4915358.1"/>
    </source>
</evidence>
<dbReference type="GO" id="GO:0005737">
    <property type="term" value="C:cytoplasm"/>
    <property type="evidence" value="ECO:0007669"/>
    <property type="project" value="TreeGrafter"/>
</dbReference>
<dbReference type="EMBL" id="CAFBMX010000001">
    <property type="protein sequence ID" value="CAB4915358.1"/>
    <property type="molecule type" value="Genomic_DNA"/>
</dbReference>
<proteinExistence type="predicted"/>
<dbReference type="GO" id="GO:0004077">
    <property type="term" value="F:biotin--[biotin carboxyl-carrier protein] ligase activity"/>
    <property type="evidence" value="ECO:0007669"/>
    <property type="project" value="InterPro"/>
</dbReference>
<dbReference type="PANTHER" id="PTHR12835:SF5">
    <property type="entry name" value="BIOTIN--PROTEIN LIGASE"/>
    <property type="match status" value="1"/>
</dbReference>
<name>A0A6J7H895_9ZZZZ</name>
<accession>A0A6J7H895</accession>
<dbReference type="InterPro" id="IPR004143">
    <property type="entry name" value="BPL_LPL_catalytic"/>
</dbReference>
<keyword evidence="1" id="KW-0436">Ligase</keyword>
<reference evidence="3" key="1">
    <citation type="submission" date="2020-05" db="EMBL/GenBank/DDBJ databases">
        <authorList>
            <person name="Chiriac C."/>
            <person name="Salcher M."/>
            <person name="Ghai R."/>
            <person name="Kavagutti S V."/>
        </authorList>
    </citation>
    <scope>NUCLEOTIDE SEQUENCE</scope>
</reference>
<dbReference type="Pfam" id="PF02237">
    <property type="entry name" value="BPL_C"/>
    <property type="match status" value="1"/>
</dbReference>
<dbReference type="InterPro" id="IPR045864">
    <property type="entry name" value="aa-tRNA-synth_II/BPL/LPL"/>
</dbReference>
<dbReference type="Gene3D" id="3.30.930.10">
    <property type="entry name" value="Bira Bifunctional Protein, Domain 2"/>
    <property type="match status" value="1"/>
</dbReference>
<dbReference type="InterPro" id="IPR004408">
    <property type="entry name" value="Biotin_CoA_COase_ligase"/>
</dbReference>
<dbReference type="AlphaFoldDB" id="A0A6J7H895"/>
<protein>
    <submittedName>
        <fullName evidence="3">Unannotated protein</fullName>
    </submittedName>
</protein>
<evidence type="ECO:0000256" key="1">
    <source>
        <dbReference type="ARBA" id="ARBA00022598"/>
    </source>
</evidence>
<gene>
    <name evidence="3" type="ORF">UFOPK3674_00201</name>
</gene>
<dbReference type="PANTHER" id="PTHR12835">
    <property type="entry name" value="BIOTIN PROTEIN LIGASE"/>
    <property type="match status" value="1"/>
</dbReference>
<evidence type="ECO:0000259" key="2">
    <source>
        <dbReference type="PROSITE" id="PS51733"/>
    </source>
</evidence>
<dbReference type="Gene3D" id="2.30.30.100">
    <property type="match status" value="1"/>
</dbReference>
<feature type="domain" description="BPL/LPL catalytic" evidence="2">
    <location>
        <begin position="1"/>
        <end position="175"/>
    </location>
</feature>